<comment type="caution">
    <text evidence="3">The sequence shown here is derived from an EMBL/GenBank/DDBJ whole genome shotgun (WGS) entry which is preliminary data.</text>
</comment>
<sequence length="360" mass="39025">MSFLPGIRSLLLVAACCGSIAAHAQVQEEDADPEPLPPAAAAPPEEAGFSAFVVGLRQRALAEGVTAATFDAVIPTLSYDPRVVTLDRRQPGTPSAAPPAFAPYRARHVDAARIGRGQRAWLNARPSLARIETETGVPEAIMVAIWGHETDYGGYTGNFDLPRSLATLAFEGRRRELFTTEFIDTLKMIDRGVRRDQLKGSWAGATGYPQFLPSVYLRLARDGNGDGKVDIWNNADDALASIGNYLVNAGWKPDVRWGTAVMVPPDFDRGAVATRLVSPRCPRVFARHSRWLTVAEWKAKGLTQAGGPWPADEEMATLIEPDGPGQTAYLLTTNYRAILDYNCSNYYALSVGLLADAVVN</sequence>
<evidence type="ECO:0000313" key="3">
    <source>
        <dbReference type="EMBL" id="MBU3076257.1"/>
    </source>
</evidence>
<reference evidence="3 4" key="1">
    <citation type="submission" date="2021-06" db="EMBL/GenBank/DDBJ databases">
        <title>Sphingomonas sp. XMGL2, whole genome shotgun sequencing project.</title>
        <authorList>
            <person name="Zhao G."/>
            <person name="Shen L."/>
        </authorList>
    </citation>
    <scope>NUCLEOTIDE SEQUENCE [LARGE SCALE GENOMIC DNA]</scope>
    <source>
        <strain evidence="3 4">XMGL2</strain>
    </source>
</reference>
<accession>A0ABS6BEJ4</accession>
<proteinExistence type="predicted"/>
<dbReference type="InterPro" id="IPR031304">
    <property type="entry name" value="SLT_2"/>
</dbReference>
<organism evidence="3 4">
    <name type="scientific">Sphingomonas quercus</name>
    <dbReference type="NCBI Taxonomy" id="2842451"/>
    <lineage>
        <taxon>Bacteria</taxon>
        <taxon>Pseudomonadati</taxon>
        <taxon>Pseudomonadota</taxon>
        <taxon>Alphaproteobacteria</taxon>
        <taxon>Sphingomonadales</taxon>
        <taxon>Sphingomonadaceae</taxon>
        <taxon>Sphingomonas</taxon>
    </lineage>
</organism>
<feature type="signal peptide" evidence="1">
    <location>
        <begin position="1"/>
        <end position="24"/>
    </location>
</feature>
<evidence type="ECO:0000259" key="2">
    <source>
        <dbReference type="Pfam" id="PF13406"/>
    </source>
</evidence>
<dbReference type="NCBIfam" id="TIGR02283">
    <property type="entry name" value="MltB_2"/>
    <property type="match status" value="1"/>
</dbReference>
<dbReference type="CDD" id="cd13399">
    <property type="entry name" value="Slt35-like"/>
    <property type="match status" value="1"/>
</dbReference>
<keyword evidence="1" id="KW-0732">Signal</keyword>
<evidence type="ECO:0000256" key="1">
    <source>
        <dbReference type="SAM" id="SignalP"/>
    </source>
</evidence>
<dbReference type="RefSeq" id="WP_216318130.1">
    <property type="nucleotide sequence ID" value="NZ_JAHKRT010000001.1"/>
</dbReference>
<dbReference type="EMBL" id="JAHKRT010000001">
    <property type="protein sequence ID" value="MBU3076257.1"/>
    <property type="molecule type" value="Genomic_DNA"/>
</dbReference>
<dbReference type="InterPro" id="IPR043426">
    <property type="entry name" value="MltB-like"/>
</dbReference>
<dbReference type="PANTHER" id="PTHR30163:SF8">
    <property type="entry name" value="LYTIC MUREIN TRANSGLYCOSYLASE"/>
    <property type="match status" value="1"/>
</dbReference>
<feature type="chain" id="PRO_5045366798" evidence="1">
    <location>
        <begin position="25"/>
        <end position="360"/>
    </location>
</feature>
<protein>
    <submittedName>
        <fullName evidence="3">Lytic murein transglycosylase</fullName>
    </submittedName>
</protein>
<dbReference type="PANTHER" id="PTHR30163">
    <property type="entry name" value="MEMBRANE-BOUND LYTIC MUREIN TRANSGLYCOSYLASE B"/>
    <property type="match status" value="1"/>
</dbReference>
<evidence type="ECO:0000313" key="4">
    <source>
        <dbReference type="Proteomes" id="UP000776276"/>
    </source>
</evidence>
<dbReference type="Pfam" id="PF13406">
    <property type="entry name" value="SLT_2"/>
    <property type="match status" value="1"/>
</dbReference>
<keyword evidence="4" id="KW-1185">Reference proteome</keyword>
<dbReference type="InterPro" id="IPR011970">
    <property type="entry name" value="MltB_2"/>
</dbReference>
<dbReference type="Proteomes" id="UP000776276">
    <property type="component" value="Unassembled WGS sequence"/>
</dbReference>
<name>A0ABS6BEJ4_9SPHN</name>
<gene>
    <name evidence="3" type="ORF">KOF26_00115</name>
</gene>
<feature type="domain" description="Transglycosylase SLT" evidence="2">
    <location>
        <begin position="49"/>
        <end position="356"/>
    </location>
</feature>